<dbReference type="EMBL" id="RCZM01000001">
    <property type="protein sequence ID" value="TPG19180.1"/>
    <property type="molecule type" value="Genomic_DNA"/>
</dbReference>
<reference evidence="2 3" key="1">
    <citation type="journal article" date="2019" name="Environ. Microbiol.">
        <title>Species interactions and distinct microbial communities in high Arctic permafrost affected cryosols are associated with the CH4 and CO2 gas fluxes.</title>
        <authorList>
            <person name="Altshuler I."/>
            <person name="Hamel J."/>
            <person name="Turney S."/>
            <person name="Magnuson E."/>
            <person name="Levesque R."/>
            <person name="Greer C."/>
            <person name="Whyte L.G."/>
        </authorList>
    </citation>
    <scope>NUCLEOTIDE SEQUENCE [LARGE SCALE GENOMIC DNA]</scope>
    <source>
        <strain evidence="2 3">S9.3A</strain>
    </source>
</reference>
<dbReference type="Pfam" id="PF03473">
    <property type="entry name" value="MOSC"/>
    <property type="match status" value="1"/>
</dbReference>
<evidence type="ECO:0000313" key="2">
    <source>
        <dbReference type="EMBL" id="TPG19180.1"/>
    </source>
</evidence>
<dbReference type="OrthoDB" id="9786134at2"/>
<proteinExistence type="predicted"/>
<name>A0A502D340_9MICO</name>
<dbReference type="RefSeq" id="WP_140736824.1">
    <property type="nucleotide sequence ID" value="NZ_RCZM01000001.1"/>
</dbReference>
<sequence length="228" mass="24322">MAAHLLSLNVGRAEPSTAKNVGVTGIGKRPVEAAHLRAPGPKHGGLGSGVEGDFLGDTRHHGGDYQAVYAFAREELDWWAAQLGRELPHGMFGENLTTTGLDVDGALVGERWAVGDEVLLEVCGPRIPCATFSARMGERGWVKRFSEVGRTGAYLSVVTGGTVRAGDAIEVVHRPDHDITVPDTFRAFMGDLEIAERVLAAGCLVEVEAAELRETVARRRATTAELDA</sequence>
<organism evidence="2 3">
    <name type="scientific">Pedococcus bigeumensis</name>
    <dbReference type="NCBI Taxonomy" id="433644"/>
    <lineage>
        <taxon>Bacteria</taxon>
        <taxon>Bacillati</taxon>
        <taxon>Actinomycetota</taxon>
        <taxon>Actinomycetes</taxon>
        <taxon>Micrococcales</taxon>
        <taxon>Intrasporangiaceae</taxon>
        <taxon>Pedococcus</taxon>
    </lineage>
</organism>
<dbReference type="Gene3D" id="2.40.33.20">
    <property type="entry name" value="PK beta-barrel domain-like"/>
    <property type="match status" value="1"/>
</dbReference>
<dbReference type="SUPFAM" id="SSF50800">
    <property type="entry name" value="PK beta-barrel domain-like"/>
    <property type="match status" value="1"/>
</dbReference>
<keyword evidence="3" id="KW-1185">Reference proteome</keyword>
<dbReference type="PANTHER" id="PTHR30212">
    <property type="entry name" value="PROTEIN YIIM"/>
    <property type="match status" value="1"/>
</dbReference>
<feature type="domain" description="MOSC" evidence="1">
    <location>
        <begin position="36"/>
        <end position="172"/>
    </location>
</feature>
<accession>A0A502D340</accession>
<dbReference type="GO" id="GO:0030151">
    <property type="term" value="F:molybdenum ion binding"/>
    <property type="evidence" value="ECO:0007669"/>
    <property type="project" value="InterPro"/>
</dbReference>
<dbReference type="InterPro" id="IPR005302">
    <property type="entry name" value="MoCF_Sase_C"/>
</dbReference>
<dbReference type="InterPro" id="IPR052353">
    <property type="entry name" value="Benzoxazolinone_Detox_Enz"/>
</dbReference>
<comment type="caution">
    <text evidence="2">The sequence shown here is derived from an EMBL/GenBank/DDBJ whole genome shotgun (WGS) entry which is preliminary data.</text>
</comment>
<evidence type="ECO:0000259" key="1">
    <source>
        <dbReference type="PROSITE" id="PS51340"/>
    </source>
</evidence>
<dbReference type="PANTHER" id="PTHR30212:SF2">
    <property type="entry name" value="PROTEIN YIIM"/>
    <property type="match status" value="1"/>
</dbReference>
<dbReference type="GO" id="GO:0003824">
    <property type="term" value="F:catalytic activity"/>
    <property type="evidence" value="ECO:0007669"/>
    <property type="project" value="InterPro"/>
</dbReference>
<dbReference type="Proteomes" id="UP000317722">
    <property type="component" value="Unassembled WGS sequence"/>
</dbReference>
<dbReference type="AlphaFoldDB" id="A0A502D340"/>
<dbReference type="PROSITE" id="PS51340">
    <property type="entry name" value="MOSC"/>
    <property type="match status" value="1"/>
</dbReference>
<dbReference type="GO" id="GO:0030170">
    <property type="term" value="F:pyridoxal phosphate binding"/>
    <property type="evidence" value="ECO:0007669"/>
    <property type="project" value="InterPro"/>
</dbReference>
<gene>
    <name evidence="2" type="ORF">EAH86_01305</name>
</gene>
<dbReference type="InterPro" id="IPR011037">
    <property type="entry name" value="Pyrv_Knase-like_insert_dom_sf"/>
</dbReference>
<protein>
    <submittedName>
        <fullName evidence="2">MOSC domain-containing protein</fullName>
    </submittedName>
</protein>
<evidence type="ECO:0000313" key="3">
    <source>
        <dbReference type="Proteomes" id="UP000317722"/>
    </source>
</evidence>